<comment type="caution">
    <text evidence="1">The sequence shown here is derived from an EMBL/GenBank/DDBJ whole genome shotgun (WGS) entry which is preliminary data.</text>
</comment>
<reference evidence="1 2" key="1">
    <citation type="submission" date="2018-08" db="EMBL/GenBank/DDBJ databases">
        <title>Murine metabolic-syndrome-specific gut microbial biobank.</title>
        <authorList>
            <person name="Liu C."/>
        </authorList>
    </citation>
    <scope>NUCLEOTIDE SEQUENCE [LARGE SCALE GENOMIC DNA]</scope>
    <source>
        <strain evidence="1 2">28</strain>
    </source>
</reference>
<organism evidence="1 2">
    <name type="scientific">Anaerotruncus colihominis</name>
    <dbReference type="NCBI Taxonomy" id="169435"/>
    <lineage>
        <taxon>Bacteria</taxon>
        <taxon>Bacillati</taxon>
        <taxon>Bacillota</taxon>
        <taxon>Clostridia</taxon>
        <taxon>Eubacteriales</taxon>
        <taxon>Oscillospiraceae</taxon>
        <taxon>Anaerotruncus</taxon>
    </lineage>
</organism>
<evidence type="ECO:0008006" key="3">
    <source>
        <dbReference type="Google" id="ProtNLM"/>
    </source>
</evidence>
<dbReference type="SUPFAM" id="SSF52540">
    <property type="entry name" value="P-loop containing nucleoside triphosphate hydrolases"/>
    <property type="match status" value="1"/>
</dbReference>
<evidence type="ECO:0000313" key="1">
    <source>
        <dbReference type="EMBL" id="NBH61453.1"/>
    </source>
</evidence>
<name>A0A845QL24_9FIRM</name>
<keyword evidence="2" id="KW-1185">Reference proteome</keyword>
<dbReference type="InterPro" id="IPR027417">
    <property type="entry name" value="P-loop_NTPase"/>
</dbReference>
<dbReference type="RefSeq" id="WP_160201735.1">
    <property type="nucleotide sequence ID" value="NZ_QXWK01000012.1"/>
</dbReference>
<dbReference type="Gene3D" id="3.40.50.300">
    <property type="entry name" value="P-loop containing nucleotide triphosphate hydrolases"/>
    <property type="match status" value="1"/>
</dbReference>
<dbReference type="AlphaFoldDB" id="A0A845QL24"/>
<dbReference type="Proteomes" id="UP000446866">
    <property type="component" value="Unassembled WGS sequence"/>
</dbReference>
<accession>A0A845QL24</accession>
<sequence length="230" mass="25584">MKSILTEMIKTKKNFVFVGEAGSGKSEIAINFALQLAELSDKKVHFFDMDQTKPLFRSRDIRHQIEDAGIVFHYEEQFFDAPTLPGGVRNYMAAEDSIVIMDVGGDHVGARLIGAFSPFLNRENTQNFFVINAYRPWSKDLISIDGTMARVLGMARIDLANVSILSNPNVGITTTAEEALAGNEKVKALIGEYLNVDYMCALAHLCPEISGKTDTPLLPVNLYLTYEWVD</sequence>
<proteinExistence type="predicted"/>
<gene>
    <name evidence="1" type="ORF">D0435_07300</name>
</gene>
<protein>
    <recommendedName>
        <fullName evidence="3">CobQ/CobB/MinD/ParA nucleotide binding domain-containing protein</fullName>
    </recommendedName>
</protein>
<dbReference type="EMBL" id="QXWK01000012">
    <property type="protein sequence ID" value="NBH61453.1"/>
    <property type="molecule type" value="Genomic_DNA"/>
</dbReference>
<evidence type="ECO:0000313" key="2">
    <source>
        <dbReference type="Proteomes" id="UP000446866"/>
    </source>
</evidence>